<sequence>MHMFTELRLERRLELLDLEERRLVTRASLGAAAAVVLALAGVLGAVRPGASGASALAQALATAPLPLAVVVGAWAYGQRRRAGDLRERRAEARSALEAVEDDDLLDAPGPAGRVSPADLISIERLMRTFYESASGAPSEKRWGRFTALFAPGARIETGRGGPSDPGLPVDRYVALARLEGREVWLREVERTLHLLGDAGVALSAFEAHEPDAPAPTRGVNVLRLRKARGAWEVEGVTSRPLERAVTLRRTLAPSSGPRPPPRAA</sequence>
<reference evidence="3" key="1">
    <citation type="submission" date="2006-01" db="EMBL/GenBank/DDBJ databases">
        <title>Complete sequence of Anaeromyxobacter dehalogenans 2CP-C.</title>
        <authorList>
            <consortium name="US DOE Joint Genome Institute"/>
            <person name="Copeland A."/>
            <person name="Lucas S."/>
            <person name="Lapidus A."/>
            <person name="Barry K."/>
            <person name="Detter J.C."/>
            <person name="Glavina T."/>
            <person name="Hammon N."/>
            <person name="Israni S."/>
            <person name="Pitluck S."/>
            <person name="Brettin T."/>
            <person name="Bruce D."/>
            <person name="Han C."/>
            <person name="Tapia R."/>
            <person name="Gilna P."/>
            <person name="Kiss H."/>
            <person name="Schmutz J."/>
            <person name="Larimer F."/>
            <person name="Land M."/>
            <person name="Kyrpides N."/>
            <person name="Anderson I."/>
            <person name="Sanford R.A."/>
            <person name="Ritalahti K.M."/>
            <person name="Thomas H.S."/>
            <person name="Kirby J.R."/>
            <person name="Zhulin I.B."/>
            <person name="Loeffler F.E."/>
            <person name="Richardson P."/>
        </authorList>
    </citation>
    <scope>NUCLEOTIDE SEQUENCE</scope>
    <source>
        <strain evidence="3">2CP-C</strain>
    </source>
</reference>
<dbReference type="AlphaFoldDB" id="Q2IH32"/>
<organism evidence="3 4">
    <name type="scientific">Anaeromyxobacter dehalogenans (strain 2CP-C)</name>
    <dbReference type="NCBI Taxonomy" id="290397"/>
    <lineage>
        <taxon>Bacteria</taxon>
        <taxon>Pseudomonadati</taxon>
        <taxon>Myxococcota</taxon>
        <taxon>Myxococcia</taxon>
        <taxon>Myxococcales</taxon>
        <taxon>Cystobacterineae</taxon>
        <taxon>Anaeromyxobacteraceae</taxon>
        <taxon>Anaeromyxobacter</taxon>
    </lineage>
</organism>
<keyword evidence="2" id="KW-0812">Transmembrane</keyword>
<dbReference type="KEGG" id="ade:Adeh_4125"/>
<evidence type="ECO:0000313" key="3">
    <source>
        <dbReference type="EMBL" id="ABC83889.1"/>
    </source>
</evidence>
<dbReference type="Proteomes" id="UP000001935">
    <property type="component" value="Chromosome"/>
</dbReference>
<keyword evidence="2" id="KW-0472">Membrane</keyword>
<feature type="transmembrane region" description="Helical" evidence="2">
    <location>
        <begin position="23"/>
        <end position="43"/>
    </location>
</feature>
<keyword evidence="2" id="KW-1133">Transmembrane helix</keyword>
<dbReference type="HOGENOM" id="CLU_1056201_0_0_7"/>
<proteinExistence type="predicted"/>
<evidence type="ECO:0000256" key="1">
    <source>
        <dbReference type="SAM" id="MobiDB-lite"/>
    </source>
</evidence>
<dbReference type="EMBL" id="CP000251">
    <property type="protein sequence ID" value="ABC83889.1"/>
    <property type="molecule type" value="Genomic_DNA"/>
</dbReference>
<name>Q2IH32_ANADE</name>
<feature type="transmembrane region" description="Helical" evidence="2">
    <location>
        <begin position="55"/>
        <end position="76"/>
    </location>
</feature>
<accession>Q2IH32</accession>
<feature type="region of interest" description="Disordered" evidence="1">
    <location>
        <begin position="244"/>
        <end position="264"/>
    </location>
</feature>
<gene>
    <name evidence="3" type="ordered locus">Adeh_4125</name>
</gene>
<evidence type="ECO:0000256" key="2">
    <source>
        <dbReference type="SAM" id="Phobius"/>
    </source>
</evidence>
<evidence type="ECO:0000313" key="4">
    <source>
        <dbReference type="Proteomes" id="UP000001935"/>
    </source>
</evidence>
<protein>
    <submittedName>
        <fullName evidence="3">Uncharacterized protein</fullName>
    </submittedName>
</protein>